<name>A0A8K0JK78_9TREE</name>
<sequence>MNISDSKGFKYGIAKSSSVPIGETTSKYCSRLDGDGIHYRYCSCVSHWSEAIRLEVKASLRLVPKTEGQLTMLLSWMVLFAAPIAAVVMPPTSEAAFDFVEKRDDQAPFCGGDDTKDGVVWEPKLEATQASAQGVSPWKGTVGWKGVQFGANGAWEEFCKIQDCTPKQLKEGNIFADGRRISTFKQCANACQDPNIQAQYVDNTKCRAVQWLKEGYKGLPSCYFYHFADFPKDMEFTNMETLRDNDDWGSSGIAFVDQACDTPELKKLSEKNENATCCRFS</sequence>
<accession>A0A8K0JK78</accession>
<dbReference type="Proteomes" id="UP000812966">
    <property type="component" value="Unassembled WGS sequence"/>
</dbReference>
<organism evidence="1 2">
    <name type="scientific">Filobasidium floriforme</name>
    <dbReference type="NCBI Taxonomy" id="5210"/>
    <lineage>
        <taxon>Eukaryota</taxon>
        <taxon>Fungi</taxon>
        <taxon>Dikarya</taxon>
        <taxon>Basidiomycota</taxon>
        <taxon>Agaricomycotina</taxon>
        <taxon>Tremellomycetes</taxon>
        <taxon>Filobasidiales</taxon>
        <taxon>Filobasidiaceae</taxon>
        <taxon>Filobasidium</taxon>
    </lineage>
</organism>
<gene>
    <name evidence="1" type="ORF">FFLO_03699</name>
</gene>
<keyword evidence="2" id="KW-1185">Reference proteome</keyword>
<evidence type="ECO:0000313" key="2">
    <source>
        <dbReference type="Proteomes" id="UP000812966"/>
    </source>
</evidence>
<reference evidence="1" key="1">
    <citation type="submission" date="2020-04" db="EMBL/GenBank/DDBJ databases">
        <title>Analysis of mating type loci in Filobasidium floriforme.</title>
        <authorList>
            <person name="Nowrousian M."/>
        </authorList>
    </citation>
    <scope>NUCLEOTIDE SEQUENCE</scope>
    <source>
        <strain evidence="1">CBS 6242</strain>
    </source>
</reference>
<proteinExistence type="predicted"/>
<dbReference type="EMBL" id="JABELV010000070">
    <property type="protein sequence ID" value="KAG7532231.1"/>
    <property type="molecule type" value="Genomic_DNA"/>
</dbReference>
<comment type="caution">
    <text evidence="1">The sequence shown here is derived from an EMBL/GenBank/DDBJ whole genome shotgun (WGS) entry which is preliminary data.</text>
</comment>
<dbReference type="AlphaFoldDB" id="A0A8K0JK78"/>
<evidence type="ECO:0000313" key="1">
    <source>
        <dbReference type="EMBL" id="KAG7532231.1"/>
    </source>
</evidence>
<protein>
    <submittedName>
        <fullName evidence="1">Uncharacterized protein</fullName>
    </submittedName>
</protein>